<dbReference type="CDD" id="cd16922">
    <property type="entry name" value="HATPase_EvgS-ArcB-TorS-like"/>
    <property type="match status" value="1"/>
</dbReference>
<keyword evidence="8" id="KW-0902">Two-component regulatory system</keyword>
<evidence type="ECO:0000259" key="13">
    <source>
        <dbReference type="PROSITE" id="PS50110"/>
    </source>
</evidence>
<dbReference type="SUPFAM" id="SSF55781">
    <property type="entry name" value="GAF domain-like"/>
    <property type="match status" value="1"/>
</dbReference>
<dbReference type="Gene3D" id="3.40.50.2300">
    <property type="match status" value="1"/>
</dbReference>
<dbReference type="SMART" id="SM00091">
    <property type="entry name" value="PAS"/>
    <property type="match status" value="2"/>
</dbReference>
<dbReference type="InterPro" id="IPR001610">
    <property type="entry name" value="PAC"/>
</dbReference>
<dbReference type="EC" id="2.7.13.3" evidence="2"/>
<dbReference type="InterPro" id="IPR036097">
    <property type="entry name" value="HisK_dim/P_sf"/>
</dbReference>
<dbReference type="Pfam" id="PF13185">
    <property type="entry name" value="GAF_2"/>
    <property type="match status" value="1"/>
</dbReference>
<dbReference type="PANTHER" id="PTHR43047">
    <property type="entry name" value="TWO-COMPONENT HISTIDINE PROTEIN KINASE"/>
    <property type="match status" value="1"/>
</dbReference>
<dbReference type="PROSITE" id="PS50112">
    <property type="entry name" value="PAS"/>
    <property type="match status" value="2"/>
</dbReference>
<keyword evidence="5" id="KW-0547">Nucleotide-binding</keyword>
<dbReference type="SMART" id="SM00387">
    <property type="entry name" value="HATPase_c"/>
    <property type="match status" value="1"/>
</dbReference>
<dbReference type="EMBL" id="CP001032">
    <property type="protein sequence ID" value="ACB74096.1"/>
    <property type="molecule type" value="Genomic_DNA"/>
</dbReference>
<protein>
    <recommendedName>
        <fullName evidence="10">Sensory/regulatory protein RpfC</fullName>
        <ecNumber evidence="2">2.7.13.3</ecNumber>
    </recommendedName>
</protein>
<dbReference type="InterPro" id="IPR003661">
    <property type="entry name" value="HisK_dim/P_dom"/>
</dbReference>
<dbReference type="SUPFAM" id="SSF55785">
    <property type="entry name" value="PYP-like sensor domain (PAS domain)"/>
    <property type="match status" value="2"/>
</dbReference>
<name>B1ZVJ9_OPITP</name>
<feature type="domain" description="Response regulatory" evidence="13">
    <location>
        <begin position="719"/>
        <end position="836"/>
    </location>
</feature>
<dbReference type="FunFam" id="3.30.565.10:FF:000010">
    <property type="entry name" value="Sensor histidine kinase RcsC"/>
    <property type="match status" value="1"/>
</dbReference>
<dbReference type="InterPro" id="IPR000700">
    <property type="entry name" value="PAS-assoc_C"/>
</dbReference>
<proteinExistence type="predicted"/>
<dbReference type="Pfam" id="PF00072">
    <property type="entry name" value="Response_reg"/>
    <property type="match status" value="1"/>
</dbReference>
<dbReference type="SMART" id="SM00448">
    <property type="entry name" value="REC"/>
    <property type="match status" value="1"/>
</dbReference>
<dbReference type="InterPro" id="IPR003018">
    <property type="entry name" value="GAF"/>
</dbReference>
<feature type="domain" description="PAS" evidence="14">
    <location>
        <begin position="334"/>
        <end position="375"/>
    </location>
</feature>
<dbReference type="Gene3D" id="3.30.450.40">
    <property type="match status" value="1"/>
</dbReference>
<feature type="modified residue" description="4-aspartylphosphate" evidence="11">
    <location>
        <position position="768"/>
    </location>
</feature>
<dbReference type="InterPro" id="IPR003594">
    <property type="entry name" value="HATPase_dom"/>
</dbReference>
<dbReference type="PROSITE" id="PS50109">
    <property type="entry name" value="HIS_KIN"/>
    <property type="match status" value="1"/>
</dbReference>
<dbReference type="eggNOG" id="COG2205">
    <property type="taxonomic scope" value="Bacteria"/>
</dbReference>
<feature type="domain" description="PAC" evidence="15">
    <location>
        <begin position="409"/>
        <end position="461"/>
    </location>
</feature>
<sequence length="929" mass="101785">MLSGLFPFRMPRPDPPPVPSASPNAASTELARVQEALRVSEASRRESESLFAKTFDANPAFMTIGHVADGRLLEVNPAFERESGYRREEVLGRSTLELNLWVRPEERDEFLRQMRATGSVRDFEANFRAKSGEIRTLLLNADILAGEGPACMLTVGIDITERRRREQVQNATYRISQAALADNDLAAFFAEIHLIIAGLMPARNLYVALLSLDRSLLSFPYFVDERSTAPAPRKPGNGLTEYVLDTAKPLLTTADELTVLLRERGRYQAMGAPAALWLGAPLLVEGRAIGVIAVQDYSNPKAYGEEEQRLLTFVAEQAATVVHRRQIHAAIRQAEEQYRGIFENALEGLYQSSPSGRFLRANSALARMCGYESSEQLLHAINDIGHQIYVDEHRREQFLELAKVHDQVTDFESEIFRRDGSRIWISESVRVVRNSAGELARFEGVAIDITQQREAARALQAAKEAADAASGAKSQFLASVSHELRTPLNGILGYTQILRRDPLLGEKQREGIRVIHESAEHLLVLINDVLDLSKIEAGRIELHPGDFALAEFAAGAERVFAPRAREKNLLLETALAPDLPEFVRGDEARLRQVVFNLLGNAVKFTAQGGVVFSISSSAGGGLRFSVSDTGRGIAAADLSRIFEPFTQVGESTGAATGTGLGLAISRSLVERMGGRLQVESKPGWGSRFWFDLPLPAAASAAPRTAAVQRVTGYDGPIRRVLVVDDNTANRSVMAAMLAPLGFDLLEADDGRAALDAAARAKPDLVLMDLRLPGEIDGLEATRQLRQTAHGSAARIVAVSASAYDIDQQDCRAAGCDAFLAKPFREEDLWRVIGETLSLVWRFADDGGETRTPFVRLPKVPPIAVLDALHELARKGDIVGLRRQLEQLAADDAALAPFVNGLLELAARFKMKAIRQFLERYRAGSTPPIG</sequence>
<evidence type="ECO:0000259" key="12">
    <source>
        <dbReference type="PROSITE" id="PS50109"/>
    </source>
</evidence>
<comment type="subunit">
    <text evidence="9">At low DSF concentrations, interacts with RpfF.</text>
</comment>
<evidence type="ECO:0000256" key="10">
    <source>
        <dbReference type="ARBA" id="ARBA00068150"/>
    </source>
</evidence>
<dbReference type="eggNOG" id="COG0784">
    <property type="taxonomic scope" value="Bacteria"/>
</dbReference>
<dbReference type="InterPro" id="IPR005467">
    <property type="entry name" value="His_kinase_dom"/>
</dbReference>
<dbReference type="SUPFAM" id="SSF47384">
    <property type="entry name" value="Homodimeric domain of signal transducing histidine kinase"/>
    <property type="match status" value="1"/>
</dbReference>
<evidence type="ECO:0000256" key="7">
    <source>
        <dbReference type="ARBA" id="ARBA00022840"/>
    </source>
</evidence>
<dbReference type="HOGENOM" id="CLU_000445_114_15_0"/>
<dbReference type="GO" id="GO:0005886">
    <property type="term" value="C:plasma membrane"/>
    <property type="evidence" value="ECO:0007669"/>
    <property type="project" value="TreeGrafter"/>
</dbReference>
<dbReference type="PANTHER" id="PTHR43047:SF72">
    <property type="entry name" value="OSMOSENSING HISTIDINE PROTEIN KINASE SLN1"/>
    <property type="match status" value="1"/>
</dbReference>
<evidence type="ECO:0000256" key="3">
    <source>
        <dbReference type="ARBA" id="ARBA00022553"/>
    </source>
</evidence>
<dbReference type="Gene3D" id="3.30.565.10">
    <property type="entry name" value="Histidine kinase-like ATPase, C-terminal domain"/>
    <property type="match status" value="1"/>
</dbReference>
<evidence type="ECO:0000256" key="9">
    <source>
        <dbReference type="ARBA" id="ARBA00064003"/>
    </source>
</evidence>
<dbReference type="GO" id="GO:0005524">
    <property type="term" value="F:ATP binding"/>
    <property type="evidence" value="ECO:0007669"/>
    <property type="project" value="UniProtKB-KW"/>
</dbReference>
<evidence type="ECO:0000256" key="2">
    <source>
        <dbReference type="ARBA" id="ARBA00012438"/>
    </source>
</evidence>
<dbReference type="SUPFAM" id="SSF55874">
    <property type="entry name" value="ATPase domain of HSP90 chaperone/DNA topoisomerase II/histidine kinase"/>
    <property type="match status" value="1"/>
</dbReference>
<dbReference type="KEGG" id="ote:Oter_0808"/>
<feature type="domain" description="PAS" evidence="14">
    <location>
        <begin position="68"/>
        <end position="115"/>
    </location>
</feature>
<evidence type="ECO:0000256" key="4">
    <source>
        <dbReference type="ARBA" id="ARBA00022679"/>
    </source>
</evidence>
<dbReference type="CDD" id="cd17546">
    <property type="entry name" value="REC_hyHK_CKI1_RcsC-like"/>
    <property type="match status" value="1"/>
</dbReference>
<dbReference type="eggNOG" id="COG2203">
    <property type="taxonomic scope" value="Bacteria"/>
</dbReference>
<dbReference type="SUPFAM" id="SSF52172">
    <property type="entry name" value="CheY-like"/>
    <property type="match status" value="1"/>
</dbReference>
<dbReference type="CDD" id="cd00130">
    <property type="entry name" value="PAS"/>
    <property type="match status" value="2"/>
</dbReference>
<dbReference type="CDD" id="cd00082">
    <property type="entry name" value="HisKA"/>
    <property type="match status" value="1"/>
</dbReference>
<dbReference type="PROSITE" id="PS50113">
    <property type="entry name" value="PAC"/>
    <property type="match status" value="1"/>
</dbReference>
<evidence type="ECO:0000256" key="8">
    <source>
        <dbReference type="ARBA" id="ARBA00023012"/>
    </source>
</evidence>
<evidence type="ECO:0000259" key="15">
    <source>
        <dbReference type="PROSITE" id="PS50113"/>
    </source>
</evidence>
<dbReference type="GO" id="GO:0009927">
    <property type="term" value="F:histidine phosphotransfer kinase activity"/>
    <property type="evidence" value="ECO:0007669"/>
    <property type="project" value="TreeGrafter"/>
</dbReference>
<dbReference type="GO" id="GO:0000155">
    <property type="term" value="F:phosphorelay sensor kinase activity"/>
    <property type="evidence" value="ECO:0007669"/>
    <property type="project" value="InterPro"/>
</dbReference>
<evidence type="ECO:0000256" key="6">
    <source>
        <dbReference type="ARBA" id="ARBA00022777"/>
    </source>
</evidence>
<dbReference type="AlphaFoldDB" id="B1ZVJ9"/>
<keyword evidence="17" id="KW-1185">Reference proteome</keyword>
<dbReference type="Pfam" id="PF02518">
    <property type="entry name" value="HATPase_c"/>
    <property type="match status" value="1"/>
</dbReference>
<dbReference type="InterPro" id="IPR000014">
    <property type="entry name" value="PAS"/>
</dbReference>
<dbReference type="PROSITE" id="PS50110">
    <property type="entry name" value="RESPONSE_REGULATORY"/>
    <property type="match status" value="1"/>
</dbReference>
<reference evidence="16 17" key="1">
    <citation type="journal article" date="2011" name="J. Bacteriol.">
        <title>Genome sequence of the verrucomicrobium Opitutus terrae PB90-1, an abundant inhabitant of rice paddy soil ecosystems.</title>
        <authorList>
            <person name="van Passel M.W."/>
            <person name="Kant R."/>
            <person name="Palva A."/>
            <person name="Copeland A."/>
            <person name="Lucas S."/>
            <person name="Lapidus A."/>
            <person name="Glavina del Rio T."/>
            <person name="Pitluck S."/>
            <person name="Goltsman E."/>
            <person name="Clum A."/>
            <person name="Sun H."/>
            <person name="Schmutz J."/>
            <person name="Larimer F.W."/>
            <person name="Land M.L."/>
            <person name="Hauser L."/>
            <person name="Kyrpides N."/>
            <person name="Mikhailova N."/>
            <person name="Richardson P.P."/>
            <person name="Janssen P.H."/>
            <person name="de Vos W.M."/>
            <person name="Smidt H."/>
        </authorList>
    </citation>
    <scope>NUCLEOTIDE SEQUENCE [LARGE SCALE GENOMIC DNA]</scope>
    <source>
        <strain evidence="17">DSM 11246 / JCM 15787 / PB90-1</strain>
    </source>
</reference>
<dbReference type="eggNOG" id="COG2202">
    <property type="taxonomic scope" value="Bacteria"/>
</dbReference>
<dbReference type="Gene3D" id="1.10.287.130">
    <property type="match status" value="1"/>
</dbReference>
<keyword evidence="3 11" id="KW-0597">Phosphoprotein</keyword>
<dbReference type="InterPro" id="IPR011006">
    <property type="entry name" value="CheY-like_superfamily"/>
</dbReference>
<dbReference type="InterPro" id="IPR035965">
    <property type="entry name" value="PAS-like_dom_sf"/>
</dbReference>
<dbReference type="SMART" id="SM00065">
    <property type="entry name" value="GAF"/>
    <property type="match status" value="1"/>
</dbReference>
<dbReference type="FunFam" id="1.10.287.130:FF:000002">
    <property type="entry name" value="Two-component osmosensing histidine kinase"/>
    <property type="match status" value="1"/>
</dbReference>
<organism evidence="16 17">
    <name type="scientific">Opitutus terrae (strain DSM 11246 / JCM 15787 / PB90-1)</name>
    <dbReference type="NCBI Taxonomy" id="452637"/>
    <lineage>
        <taxon>Bacteria</taxon>
        <taxon>Pseudomonadati</taxon>
        <taxon>Verrucomicrobiota</taxon>
        <taxon>Opitutia</taxon>
        <taxon>Opitutales</taxon>
        <taxon>Opitutaceae</taxon>
        <taxon>Opitutus</taxon>
    </lineage>
</organism>
<dbReference type="Proteomes" id="UP000007013">
    <property type="component" value="Chromosome"/>
</dbReference>
<evidence type="ECO:0000313" key="16">
    <source>
        <dbReference type="EMBL" id="ACB74096.1"/>
    </source>
</evidence>
<evidence type="ECO:0000256" key="11">
    <source>
        <dbReference type="PROSITE-ProRule" id="PRU00169"/>
    </source>
</evidence>
<dbReference type="Pfam" id="PF13426">
    <property type="entry name" value="PAS_9"/>
    <property type="match status" value="2"/>
</dbReference>
<dbReference type="InterPro" id="IPR036890">
    <property type="entry name" value="HATPase_C_sf"/>
</dbReference>
<dbReference type="Pfam" id="PF00512">
    <property type="entry name" value="HisKA"/>
    <property type="match status" value="1"/>
</dbReference>
<evidence type="ECO:0000313" key="17">
    <source>
        <dbReference type="Proteomes" id="UP000007013"/>
    </source>
</evidence>
<dbReference type="InterPro" id="IPR004358">
    <property type="entry name" value="Sig_transdc_His_kin-like_C"/>
</dbReference>
<dbReference type="SMART" id="SM00388">
    <property type="entry name" value="HisKA"/>
    <property type="match status" value="1"/>
</dbReference>
<accession>B1ZVJ9</accession>
<evidence type="ECO:0000256" key="1">
    <source>
        <dbReference type="ARBA" id="ARBA00000085"/>
    </source>
</evidence>
<dbReference type="InterPro" id="IPR001789">
    <property type="entry name" value="Sig_transdc_resp-reg_receiver"/>
</dbReference>
<feature type="domain" description="Histidine kinase" evidence="12">
    <location>
        <begin position="479"/>
        <end position="696"/>
    </location>
</feature>
<keyword evidence="7" id="KW-0067">ATP-binding</keyword>
<dbReference type="PRINTS" id="PR00344">
    <property type="entry name" value="BCTRLSENSOR"/>
</dbReference>
<gene>
    <name evidence="16" type="ordered locus">Oter_0808</name>
</gene>
<dbReference type="Gene3D" id="3.30.450.20">
    <property type="entry name" value="PAS domain"/>
    <property type="match status" value="2"/>
</dbReference>
<dbReference type="NCBIfam" id="TIGR00229">
    <property type="entry name" value="sensory_box"/>
    <property type="match status" value="2"/>
</dbReference>
<dbReference type="SMART" id="SM00086">
    <property type="entry name" value="PAC"/>
    <property type="match status" value="2"/>
</dbReference>
<comment type="catalytic activity">
    <reaction evidence="1">
        <text>ATP + protein L-histidine = ADP + protein N-phospho-L-histidine.</text>
        <dbReference type="EC" id="2.7.13.3"/>
    </reaction>
</comment>
<keyword evidence="6 16" id="KW-0418">Kinase</keyword>
<keyword evidence="4" id="KW-0808">Transferase</keyword>
<dbReference type="InterPro" id="IPR029016">
    <property type="entry name" value="GAF-like_dom_sf"/>
</dbReference>
<evidence type="ECO:0000256" key="5">
    <source>
        <dbReference type="ARBA" id="ARBA00022741"/>
    </source>
</evidence>
<dbReference type="STRING" id="452637.Oter_0808"/>
<evidence type="ECO:0000259" key="14">
    <source>
        <dbReference type="PROSITE" id="PS50112"/>
    </source>
</evidence>